<evidence type="ECO:0000259" key="9">
    <source>
        <dbReference type="PROSITE" id="PS51867"/>
    </source>
</evidence>
<evidence type="ECO:0000256" key="4">
    <source>
        <dbReference type="ARBA" id="ARBA00022723"/>
    </source>
</evidence>
<dbReference type="OrthoDB" id="1933455at2759"/>
<dbReference type="PROSITE" id="PS51867">
    <property type="entry name" value="ZF_RING_GID"/>
    <property type="match status" value="1"/>
</dbReference>
<dbReference type="GO" id="GO:0061630">
    <property type="term" value="F:ubiquitin protein ligase activity"/>
    <property type="evidence" value="ECO:0007669"/>
    <property type="project" value="InterPro"/>
</dbReference>
<dbReference type="InterPro" id="IPR024964">
    <property type="entry name" value="CTLH/CRA"/>
</dbReference>
<dbReference type="GO" id="GO:0008270">
    <property type="term" value="F:zinc ion binding"/>
    <property type="evidence" value="ECO:0007669"/>
    <property type="project" value="UniProtKB-KW"/>
</dbReference>
<comment type="similarity">
    <text evidence="2">Belongs to the FYV10 family.</text>
</comment>
<evidence type="ECO:0000256" key="3">
    <source>
        <dbReference type="ARBA" id="ARBA00022490"/>
    </source>
</evidence>
<dbReference type="RefSeq" id="XP_040724155.1">
    <property type="nucleotide sequence ID" value="XM_040872506.1"/>
</dbReference>
<dbReference type="InterPro" id="IPR044063">
    <property type="entry name" value="ZF_RING_GID"/>
</dbReference>
<dbReference type="InterPro" id="IPR045098">
    <property type="entry name" value="Fyv10_fam"/>
</dbReference>
<keyword evidence="5 7" id="KW-0863">Zinc-finger</keyword>
<evidence type="ECO:0000313" key="11">
    <source>
        <dbReference type="Proteomes" id="UP000193685"/>
    </source>
</evidence>
<evidence type="ECO:0000313" key="10">
    <source>
        <dbReference type="EMBL" id="ORY80021.1"/>
    </source>
</evidence>
<sequence>MDDFVLESPLLKLPLEALKTSLKQQQKLVERDTAWLTQQAAEPCTPATLDKMVTRLEQLKQKLVDMKQEDGARIAQSRARLAHLEQPPDVLASQRLDRLVADYMLRRGCLQGSTHYAQRHNVTPLIDADVFARVAEVASALRGGHAAACLSWCNDHKTTLRKRGSTLEFSLRRQEFVELCRVGAYAQAIEYARKHFPPHRSVHGSQINAVCALLCHRPDTTLEPYRTLYAADQWHVLAALFVQTHHDLYNIPVHAPLEIALSSGMAALKTPACAEALKHHKTQPLTLDTWLVDAGQAQGNPKTNTRHVCPICSPELLQLSASVPIAKAARSHLVDVLDPEGVLEGENVPVVLPSGRLYGLQSLRAYCTRHGIAADKVVDPATGETFDAATVRKAFVL</sequence>
<dbReference type="GO" id="GO:0005634">
    <property type="term" value="C:nucleus"/>
    <property type="evidence" value="ECO:0007669"/>
    <property type="project" value="TreeGrafter"/>
</dbReference>
<dbReference type="AlphaFoldDB" id="A0A1Y2F802"/>
<dbReference type="Proteomes" id="UP000193685">
    <property type="component" value="Unassembled WGS sequence"/>
</dbReference>
<name>A0A1Y2F802_PROLT</name>
<evidence type="ECO:0000256" key="5">
    <source>
        <dbReference type="ARBA" id="ARBA00022771"/>
    </source>
</evidence>
<dbReference type="GO" id="GO:0034657">
    <property type="term" value="C:GID complex"/>
    <property type="evidence" value="ECO:0007669"/>
    <property type="project" value="TreeGrafter"/>
</dbReference>
<dbReference type="PANTHER" id="PTHR12170">
    <property type="entry name" value="MACROPHAGE ERYTHROBLAST ATTACHER-RELATED"/>
    <property type="match status" value="1"/>
</dbReference>
<reference evidence="10 11" key="1">
    <citation type="submission" date="2016-07" db="EMBL/GenBank/DDBJ databases">
        <title>Pervasive Adenine N6-methylation of Active Genes in Fungi.</title>
        <authorList>
            <consortium name="DOE Joint Genome Institute"/>
            <person name="Mondo S.J."/>
            <person name="Dannebaum R.O."/>
            <person name="Kuo R.C."/>
            <person name="Labutti K."/>
            <person name="Haridas S."/>
            <person name="Kuo A."/>
            <person name="Salamov A."/>
            <person name="Ahrendt S.R."/>
            <person name="Lipzen A."/>
            <person name="Sullivan W."/>
            <person name="Andreopoulos W.B."/>
            <person name="Clum A."/>
            <person name="Lindquist E."/>
            <person name="Daum C."/>
            <person name="Ramamoorthy G.K."/>
            <person name="Gryganskyi A."/>
            <person name="Culley D."/>
            <person name="Magnuson J.K."/>
            <person name="James T.Y."/>
            <person name="O'Malley M.A."/>
            <person name="Stajich J.E."/>
            <person name="Spatafora J.W."/>
            <person name="Visel A."/>
            <person name="Grigoriev I.V."/>
        </authorList>
    </citation>
    <scope>NUCLEOTIDE SEQUENCE [LARGE SCALE GENOMIC DNA]</scope>
    <source>
        <strain evidence="10 11">12-1054</strain>
    </source>
</reference>
<evidence type="ECO:0000256" key="6">
    <source>
        <dbReference type="ARBA" id="ARBA00022833"/>
    </source>
</evidence>
<dbReference type="PANTHER" id="PTHR12170:SF2">
    <property type="entry name" value="E3 UBIQUITIN-PROTEIN TRANSFERASE MAEA"/>
    <property type="match status" value="1"/>
</dbReference>
<keyword evidence="11" id="KW-1185">Reference proteome</keyword>
<dbReference type="OMA" id="ANHETAR"/>
<comment type="caution">
    <text evidence="10">The sequence shown here is derived from an EMBL/GenBank/DDBJ whole genome shotgun (WGS) entry which is preliminary data.</text>
</comment>
<dbReference type="GO" id="GO:0043161">
    <property type="term" value="P:proteasome-mediated ubiquitin-dependent protein catabolic process"/>
    <property type="evidence" value="ECO:0007669"/>
    <property type="project" value="InterPro"/>
</dbReference>
<evidence type="ECO:0000256" key="7">
    <source>
        <dbReference type="PROSITE-ProRule" id="PRU01215"/>
    </source>
</evidence>
<feature type="zinc finger region" description="RING-Gid-type" evidence="7">
    <location>
        <begin position="309"/>
        <end position="382"/>
    </location>
</feature>
<dbReference type="SMART" id="SM00668">
    <property type="entry name" value="CTLH"/>
    <property type="match status" value="1"/>
</dbReference>
<dbReference type="EMBL" id="MCFI01000014">
    <property type="protein sequence ID" value="ORY80021.1"/>
    <property type="molecule type" value="Genomic_DNA"/>
</dbReference>
<accession>A0A1Y2F802</accession>
<comment type="subcellular location">
    <subcellularLocation>
        <location evidence="1">Cytoplasm</location>
    </subcellularLocation>
</comment>
<dbReference type="Pfam" id="PF10607">
    <property type="entry name" value="CTLH"/>
    <property type="match status" value="1"/>
</dbReference>
<gene>
    <name evidence="10" type="ORF">BCR37DRAFT_84389</name>
</gene>
<feature type="domain" description="RING-Gid-type" evidence="9">
    <location>
        <begin position="309"/>
        <end position="382"/>
    </location>
</feature>
<dbReference type="SMART" id="SM00757">
    <property type="entry name" value="CRA"/>
    <property type="match status" value="1"/>
</dbReference>
<organism evidence="10 11">
    <name type="scientific">Protomyces lactucae-debilis</name>
    <dbReference type="NCBI Taxonomy" id="2754530"/>
    <lineage>
        <taxon>Eukaryota</taxon>
        <taxon>Fungi</taxon>
        <taxon>Dikarya</taxon>
        <taxon>Ascomycota</taxon>
        <taxon>Taphrinomycotina</taxon>
        <taxon>Taphrinomycetes</taxon>
        <taxon>Taphrinales</taxon>
        <taxon>Protomycetaceae</taxon>
        <taxon>Protomyces</taxon>
    </lineage>
</organism>
<protein>
    <submittedName>
        <fullName evidence="10">CTLH/CRA C-terminal to lish motif domain-domain-containing protein</fullName>
    </submittedName>
</protein>
<dbReference type="GO" id="GO:0005737">
    <property type="term" value="C:cytoplasm"/>
    <property type="evidence" value="ECO:0007669"/>
    <property type="project" value="UniProtKB-SubCell"/>
</dbReference>
<keyword evidence="3" id="KW-0963">Cytoplasm</keyword>
<dbReference type="InterPro" id="IPR006595">
    <property type="entry name" value="CTLH_C"/>
</dbReference>
<dbReference type="PROSITE" id="PS50897">
    <property type="entry name" value="CTLH"/>
    <property type="match status" value="1"/>
</dbReference>
<proteinExistence type="inferred from homology"/>
<feature type="domain" description="CTLH" evidence="8">
    <location>
        <begin position="130"/>
        <end position="187"/>
    </location>
</feature>
<keyword evidence="4" id="KW-0479">Metal-binding</keyword>
<keyword evidence="6" id="KW-0862">Zinc</keyword>
<dbReference type="InterPro" id="IPR013144">
    <property type="entry name" value="CRA_dom"/>
</dbReference>
<evidence type="ECO:0000256" key="1">
    <source>
        <dbReference type="ARBA" id="ARBA00004496"/>
    </source>
</evidence>
<evidence type="ECO:0000259" key="8">
    <source>
        <dbReference type="PROSITE" id="PS50897"/>
    </source>
</evidence>
<dbReference type="GeneID" id="63789105"/>
<evidence type="ECO:0000256" key="2">
    <source>
        <dbReference type="ARBA" id="ARBA00010615"/>
    </source>
</evidence>
<dbReference type="STRING" id="56484.A0A1Y2F802"/>